<feature type="signal peptide" evidence="2">
    <location>
        <begin position="1"/>
        <end position="24"/>
    </location>
</feature>
<dbReference type="Gene3D" id="2.60.40.10">
    <property type="entry name" value="Immunoglobulins"/>
    <property type="match status" value="1"/>
</dbReference>
<accession>A0A1H3U4E9</accession>
<evidence type="ECO:0000259" key="4">
    <source>
        <dbReference type="Pfam" id="PF18203"/>
    </source>
</evidence>
<evidence type="ECO:0000313" key="6">
    <source>
        <dbReference type="Proteomes" id="UP000183417"/>
    </source>
</evidence>
<evidence type="ECO:0000313" key="5">
    <source>
        <dbReference type="EMBL" id="SDZ57330.1"/>
    </source>
</evidence>
<dbReference type="Pfam" id="PF18203">
    <property type="entry name" value="IPTL-CTERM"/>
    <property type="match status" value="1"/>
</dbReference>
<feature type="domain" description="IPTL-CTERM protein sorting" evidence="4">
    <location>
        <begin position="374"/>
        <end position="402"/>
    </location>
</feature>
<keyword evidence="2" id="KW-0732">Signal</keyword>
<dbReference type="EMBL" id="FNPE01000037">
    <property type="protein sequence ID" value="SDZ57330.1"/>
    <property type="molecule type" value="Genomic_DNA"/>
</dbReference>
<feature type="transmembrane region" description="Helical" evidence="1">
    <location>
        <begin position="382"/>
        <end position="399"/>
    </location>
</feature>
<dbReference type="InterPro" id="IPR001434">
    <property type="entry name" value="OmcB-like_DUF11"/>
</dbReference>
<dbReference type="NCBIfam" id="TIGR04174">
    <property type="entry name" value="IPTL_CTERM"/>
    <property type="match status" value="1"/>
</dbReference>
<sequence length="409" mass="42642">MKNHALMAALMAGAAISACPPASAQVTRYFGEMRTSYSDFQDRTACPLGPHGSCQDYPRTARLVGWFEMAAPLQPDLDESEIRALVTSYSFSDGLTTYSSADPDVRAFIFRVSTDSGSNIVRNRIHLQRWLTGNNPHRSINGVGPGGSPNDVDMLSRFEMATEQVAAVNNAMCASLFSETSQQVSHSGESDTCLGTYEMPDNGVSVAWTGAPVQNQNVMSWHREAVHPALSLTHSISPAGQVQAGQEVRYTITVRNTGTVPATQAQIADSLPAGLERATWTCTPGASTPCPGASGSGSLAVTVPVFAAGDSLVFTVMASVSNPAPATITNVATVDAGDPSVQCMQAGQVVGTVPCMASASINTVAAFPGGGQVTPVPTLQHTALAVLSLLAAAIGWMGLGRRQRVGAGR</sequence>
<feature type="chain" id="PRO_5010169050" evidence="2">
    <location>
        <begin position="25"/>
        <end position="409"/>
    </location>
</feature>
<evidence type="ECO:0000259" key="3">
    <source>
        <dbReference type="Pfam" id="PF01345"/>
    </source>
</evidence>
<feature type="domain" description="DUF11" evidence="3">
    <location>
        <begin position="231"/>
        <end position="339"/>
    </location>
</feature>
<dbReference type="Pfam" id="PF01345">
    <property type="entry name" value="DUF11"/>
    <property type="match status" value="1"/>
</dbReference>
<evidence type="ECO:0000256" key="2">
    <source>
        <dbReference type="SAM" id="SignalP"/>
    </source>
</evidence>
<gene>
    <name evidence="5" type="ORF">SAMN05421547_13722</name>
</gene>
<dbReference type="InterPro" id="IPR051172">
    <property type="entry name" value="Chlamydia_OmcB"/>
</dbReference>
<reference evidence="5 6" key="1">
    <citation type="submission" date="2016-10" db="EMBL/GenBank/DDBJ databases">
        <authorList>
            <person name="de Groot N.N."/>
        </authorList>
    </citation>
    <scope>NUCLEOTIDE SEQUENCE [LARGE SCALE GENOMIC DNA]</scope>
    <source>
        <strain evidence="5 6">LMG 24775</strain>
    </source>
</reference>
<dbReference type="RefSeq" id="WP_074923919.1">
    <property type="nucleotide sequence ID" value="NZ_FNPE01000037.1"/>
</dbReference>
<dbReference type="NCBIfam" id="TIGR01451">
    <property type="entry name" value="B_ant_repeat"/>
    <property type="match status" value="1"/>
</dbReference>
<keyword evidence="1" id="KW-0812">Transmembrane</keyword>
<dbReference type="PANTHER" id="PTHR34819">
    <property type="entry name" value="LARGE CYSTEINE-RICH PERIPLASMIC PROTEIN OMCB"/>
    <property type="match status" value="1"/>
</dbReference>
<dbReference type="PROSITE" id="PS51257">
    <property type="entry name" value="PROKAR_LIPOPROTEIN"/>
    <property type="match status" value="1"/>
</dbReference>
<keyword evidence="1" id="KW-0472">Membrane</keyword>
<proteinExistence type="predicted"/>
<dbReference type="AlphaFoldDB" id="A0A1H3U4E9"/>
<dbReference type="Proteomes" id="UP000183417">
    <property type="component" value="Unassembled WGS sequence"/>
</dbReference>
<evidence type="ECO:0000256" key="1">
    <source>
        <dbReference type="SAM" id="Phobius"/>
    </source>
</evidence>
<keyword evidence="1" id="KW-1133">Transmembrane helix</keyword>
<organism evidence="5 6">
    <name type="scientific">Delftia lacustris</name>
    <dbReference type="NCBI Taxonomy" id="558537"/>
    <lineage>
        <taxon>Bacteria</taxon>
        <taxon>Pseudomonadati</taxon>
        <taxon>Pseudomonadota</taxon>
        <taxon>Betaproteobacteria</taxon>
        <taxon>Burkholderiales</taxon>
        <taxon>Comamonadaceae</taxon>
        <taxon>Delftia</taxon>
    </lineage>
</organism>
<protein>
    <submittedName>
        <fullName evidence="5">IPTL-CTERM protein sorting domain-containing protein</fullName>
    </submittedName>
</protein>
<dbReference type="InterPro" id="IPR013783">
    <property type="entry name" value="Ig-like_fold"/>
</dbReference>
<name>A0A1H3U4E9_9BURK</name>
<dbReference type="InterPro" id="IPR026442">
    <property type="entry name" value="IPTL_CTERM"/>
</dbReference>
<dbReference type="InterPro" id="IPR047589">
    <property type="entry name" value="DUF11_rpt"/>
</dbReference>